<name>A0A1Q2HMT9_9BACT</name>
<dbReference type="STRING" id="1940790.L21SP3_00361"/>
<sequence>MKNIEEYLEQVTSLEGDSFGLMVRQQFSDILSGASELAALACPTQQEAEDLRKAVAIMTESEKKDAENLSDEKIRAISEDAGIDEALLSIFINGYALYCKRVRGSEPRN</sequence>
<reference evidence="2" key="1">
    <citation type="submission" date="2017-02" db="EMBL/GenBank/DDBJ databases">
        <title>Comparative genomics and description of representatives of a novel lineage of planctomycetes thriving in anoxic sediments.</title>
        <authorList>
            <person name="Spring S."/>
            <person name="Bunk B."/>
            <person name="Sproer C."/>
            <person name="Klenk H.-P."/>
        </authorList>
    </citation>
    <scope>NUCLEOTIDE SEQUENCE [LARGE SCALE GENOMIC DNA]</scope>
    <source>
        <strain evidence="2">L21-RPul-D3</strain>
    </source>
</reference>
<dbReference type="AlphaFoldDB" id="A0A1Q2HMT9"/>
<proteinExistence type="predicted"/>
<dbReference type="RefSeq" id="WP_077539005.1">
    <property type="nucleotide sequence ID" value="NZ_CP019633.1"/>
</dbReference>
<dbReference type="Proteomes" id="UP000188273">
    <property type="component" value="Chromosome"/>
</dbReference>
<protein>
    <submittedName>
        <fullName evidence="1">Uncharacterized protein</fullName>
    </submittedName>
</protein>
<dbReference type="EMBL" id="CP019633">
    <property type="protein sequence ID" value="AQQ08574.1"/>
    <property type="molecule type" value="Genomic_DNA"/>
</dbReference>
<keyword evidence="2" id="KW-1185">Reference proteome</keyword>
<evidence type="ECO:0000313" key="1">
    <source>
        <dbReference type="EMBL" id="AQQ08574.1"/>
    </source>
</evidence>
<accession>A0A1Q2HMT9</accession>
<gene>
    <name evidence="1" type="ORF">L21SP3_00361</name>
</gene>
<evidence type="ECO:0000313" key="2">
    <source>
        <dbReference type="Proteomes" id="UP000188273"/>
    </source>
</evidence>
<dbReference type="OrthoDB" id="287574at2"/>
<organism evidence="1 2">
    <name type="scientific">Sedimentisphaera cyanobacteriorum</name>
    <dbReference type="NCBI Taxonomy" id="1940790"/>
    <lineage>
        <taxon>Bacteria</taxon>
        <taxon>Pseudomonadati</taxon>
        <taxon>Planctomycetota</taxon>
        <taxon>Phycisphaerae</taxon>
        <taxon>Sedimentisphaerales</taxon>
        <taxon>Sedimentisphaeraceae</taxon>
        <taxon>Sedimentisphaera</taxon>
    </lineage>
</organism>
<dbReference type="KEGG" id="pbu:L21SP3_00361"/>